<feature type="chain" id="PRO_5017321317" evidence="2">
    <location>
        <begin position="19"/>
        <end position="271"/>
    </location>
</feature>
<dbReference type="EMBL" id="BFEA01000084">
    <property type="protein sequence ID" value="GBG67176.1"/>
    <property type="molecule type" value="Genomic_DNA"/>
</dbReference>
<comment type="caution">
    <text evidence="3">The sequence shown here is derived from an EMBL/GenBank/DDBJ whole genome shotgun (WGS) entry which is preliminary data.</text>
</comment>
<feature type="transmembrane region" description="Helical" evidence="1">
    <location>
        <begin position="34"/>
        <end position="59"/>
    </location>
</feature>
<feature type="signal peptide" evidence="2">
    <location>
        <begin position="1"/>
        <end position="18"/>
    </location>
</feature>
<accession>A0A388KB00</accession>
<keyword evidence="1" id="KW-1133">Transmembrane helix</keyword>
<dbReference type="Gramene" id="GBG67176">
    <property type="protein sequence ID" value="GBG67176"/>
    <property type="gene ID" value="CBR_g84840"/>
</dbReference>
<proteinExistence type="predicted"/>
<feature type="transmembrane region" description="Helical" evidence="1">
    <location>
        <begin position="154"/>
        <end position="179"/>
    </location>
</feature>
<keyword evidence="2" id="KW-0732">Signal</keyword>
<keyword evidence="1" id="KW-0472">Membrane</keyword>
<organism evidence="3 4">
    <name type="scientific">Chara braunii</name>
    <name type="common">Braun's stonewort</name>
    <dbReference type="NCBI Taxonomy" id="69332"/>
    <lineage>
        <taxon>Eukaryota</taxon>
        <taxon>Viridiplantae</taxon>
        <taxon>Streptophyta</taxon>
        <taxon>Charophyceae</taxon>
        <taxon>Charales</taxon>
        <taxon>Characeae</taxon>
        <taxon>Chara</taxon>
    </lineage>
</organism>
<keyword evidence="1" id="KW-0812">Transmembrane</keyword>
<reference evidence="3 4" key="1">
    <citation type="journal article" date="2018" name="Cell">
        <title>The Chara Genome: Secondary Complexity and Implications for Plant Terrestrialization.</title>
        <authorList>
            <person name="Nishiyama T."/>
            <person name="Sakayama H."/>
            <person name="Vries J.D."/>
            <person name="Buschmann H."/>
            <person name="Saint-Marcoux D."/>
            <person name="Ullrich K.K."/>
            <person name="Haas F.B."/>
            <person name="Vanderstraeten L."/>
            <person name="Becker D."/>
            <person name="Lang D."/>
            <person name="Vosolsobe S."/>
            <person name="Rombauts S."/>
            <person name="Wilhelmsson P.K.I."/>
            <person name="Janitza P."/>
            <person name="Kern R."/>
            <person name="Heyl A."/>
            <person name="Rumpler F."/>
            <person name="Villalobos L.I.A.C."/>
            <person name="Clay J.M."/>
            <person name="Skokan R."/>
            <person name="Toyoda A."/>
            <person name="Suzuki Y."/>
            <person name="Kagoshima H."/>
            <person name="Schijlen E."/>
            <person name="Tajeshwar N."/>
            <person name="Catarino B."/>
            <person name="Hetherington A.J."/>
            <person name="Saltykova A."/>
            <person name="Bonnot C."/>
            <person name="Breuninger H."/>
            <person name="Symeonidi A."/>
            <person name="Radhakrishnan G.V."/>
            <person name="Van Nieuwerburgh F."/>
            <person name="Deforce D."/>
            <person name="Chang C."/>
            <person name="Karol K.G."/>
            <person name="Hedrich R."/>
            <person name="Ulvskov P."/>
            <person name="Glockner G."/>
            <person name="Delwiche C.F."/>
            <person name="Petrasek J."/>
            <person name="Van de Peer Y."/>
            <person name="Friml J."/>
            <person name="Beilby M."/>
            <person name="Dolan L."/>
            <person name="Kohara Y."/>
            <person name="Sugano S."/>
            <person name="Fujiyama A."/>
            <person name="Delaux P.-M."/>
            <person name="Quint M."/>
            <person name="TheiBen G."/>
            <person name="Hagemann M."/>
            <person name="Harholt J."/>
            <person name="Dunand C."/>
            <person name="Zachgo S."/>
            <person name="Langdale J."/>
            <person name="Maumus F."/>
            <person name="Straeten D.V.D."/>
            <person name="Gould S.B."/>
            <person name="Rensing S.A."/>
        </authorList>
    </citation>
    <scope>NUCLEOTIDE SEQUENCE [LARGE SCALE GENOMIC DNA]</scope>
    <source>
        <strain evidence="3 4">S276</strain>
    </source>
</reference>
<feature type="transmembrane region" description="Helical" evidence="1">
    <location>
        <begin position="126"/>
        <end position="147"/>
    </location>
</feature>
<protein>
    <submittedName>
        <fullName evidence="3">Uncharacterized protein</fullName>
    </submittedName>
</protein>
<feature type="transmembrane region" description="Helical" evidence="1">
    <location>
        <begin position="71"/>
        <end position="91"/>
    </location>
</feature>
<keyword evidence="4" id="KW-1185">Reference proteome</keyword>
<name>A0A388KB00_CHABU</name>
<evidence type="ECO:0000256" key="1">
    <source>
        <dbReference type="SAM" id="Phobius"/>
    </source>
</evidence>
<dbReference type="Proteomes" id="UP000265515">
    <property type="component" value="Unassembled WGS sequence"/>
</dbReference>
<sequence>MCPCLGAPVLLVLGGCLAAAGSVVVALLVSPTCRVGFVGIVVASDSPVVAASKLAVLAVVDGELAHAGCRVAAAIATGGGAVAAVVFAVVVDDVALTALVAEVEVALGYSPDAFRVGVAVVEPGSVLAAASALAFGCGVHVVVVVAASIGCTALLASASAAVVGGSVVAVVGVGASFFVDCHVPVAPVSASSLPVRRAVVCDVVLVELAVVATPDAIASLLAPDGVGGAGAFFAPAVTAVVAGLVECVAVHALLVDAAATCVVLHARLALG</sequence>
<evidence type="ECO:0000313" key="4">
    <source>
        <dbReference type="Proteomes" id="UP000265515"/>
    </source>
</evidence>
<gene>
    <name evidence="3" type="ORF">CBR_g84840</name>
</gene>
<evidence type="ECO:0000313" key="3">
    <source>
        <dbReference type="EMBL" id="GBG67176.1"/>
    </source>
</evidence>
<evidence type="ECO:0000256" key="2">
    <source>
        <dbReference type="SAM" id="SignalP"/>
    </source>
</evidence>
<dbReference type="AlphaFoldDB" id="A0A388KB00"/>